<sequence length="816" mass="88873">MPAVEPLATERLYARCDSSLFAFDTTAELAAATDVVGQERAIEAIELAIAVPRPGYNLFVLGEPGSGRHCVVRRLLHARAFAESPPSDWCYVNNFAEPNKPRLLRVPAGRGGELAHDMERFVAELARAIPAAFDSDEHQARIDAISAAYKEKEEGALRELGKAAAEDSIALLRTPRGFVFAPLKGEEGMSPEEFDKLSDEEKARIGKLMETYGERLAQLMLQLPRWRREAQAQIKNASRDTTGLAAGHLIDELRERYRDLADVLAFLDEVMRDVVETGEELREQPRGEGGLATLVMTGSISHARYQVNPLVANAEATAAPVVYEDNPIHPNLVGRIDQIAQLGTLMTNFTLIKPGALHRANGGYLVLDALKVLSQPYAWESLKRALSSAQVRIESLGQAYGLVGTVQLEPEPMPLVVKVVLIGERRIYYLLKAMDPDFADLFKIAADFESDLVRDTDNTRHYVEFVATLARGAGLRPFDRAAVARLVEHSARLCGDAQRLSASRRRMTDLLQEADHCAARAGRAAVQREDVETALEAQIRRVDRFRSRLHDEILRDNLLISVTGERVGQVNGLSVIALDDFLFAHPVRITATARVGEGGVIDIEREAELGGAIHSKGVMILASFLGARYSRAVPLSLSASLVFEQSYGPVEGDSASLAELCALMSDLADAPIRQSLAVTGSVNQFGDVQAIGAVNEKIEGFFDICRARGLSGGQGVLIPSANVKHLMLRHDVVSACAEGSFHVYPVRNVDEAIELLTGVPAGETDEEGTVPEGTINFLVAAELAELSAIRQAFTVPRHRRAGNRRKGVRSGADGNV</sequence>
<accession>A0A1J5QEJ1</accession>
<dbReference type="GO" id="GO:0004252">
    <property type="term" value="F:serine-type endopeptidase activity"/>
    <property type="evidence" value="ECO:0007669"/>
    <property type="project" value="UniProtKB-EC"/>
</dbReference>
<dbReference type="Pfam" id="PF20437">
    <property type="entry name" value="LonC_helical"/>
    <property type="match status" value="1"/>
</dbReference>
<dbReference type="Pfam" id="PF13654">
    <property type="entry name" value="AAA_32"/>
    <property type="match status" value="1"/>
</dbReference>
<keyword evidence="3" id="KW-0378">Hydrolase</keyword>
<dbReference type="Pfam" id="PF05362">
    <property type="entry name" value="Lon_C"/>
    <property type="match status" value="1"/>
</dbReference>
<dbReference type="EC" id="3.4.21.53" evidence="3"/>
<dbReference type="InterPro" id="IPR020568">
    <property type="entry name" value="Ribosomal_Su5_D2-typ_SF"/>
</dbReference>
<dbReference type="GO" id="GO:0005524">
    <property type="term" value="F:ATP binding"/>
    <property type="evidence" value="ECO:0007669"/>
    <property type="project" value="InterPro"/>
</dbReference>
<proteinExistence type="predicted"/>
<dbReference type="InterPro" id="IPR046843">
    <property type="entry name" value="LonB_AAA-LID"/>
</dbReference>
<dbReference type="PRINTS" id="PR00830">
    <property type="entry name" value="ENDOLAPTASE"/>
</dbReference>
<dbReference type="GO" id="GO:0006508">
    <property type="term" value="P:proteolysis"/>
    <property type="evidence" value="ECO:0007669"/>
    <property type="project" value="UniProtKB-KW"/>
</dbReference>
<dbReference type="Pfam" id="PF20436">
    <property type="entry name" value="LonB_AAA-LID"/>
    <property type="match status" value="1"/>
</dbReference>
<protein>
    <submittedName>
        <fullName evidence="3">Lon protease</fullName>
        <ecNumber evidence="3">3.4.21.53</ecNumber>
    </submittedName>
</protein>
<dbReference type="InterPro" id="IPR008269">
    <property type="entry name" value="Lon_proteolytic"/>
</dbReference>
<dbReference type="EMBL" id="MLJW01000859">
    <property type="protein sequence ID" value="OIQ81977.1"/>
    <property type="molecule type" value="Genomic_DNA"/>
</dbReference>
<gene>
    <name evidence="3" type="primary">lon_21</name>
    <name evidence="3" type="ORF">GALL_362520</name>
</gene>
<evidence type="ECO:0000256" key="1">
    <source>
        <dbReference type="ARBA" id="ARBA00022670"/>
    </source>
</evidence>
<dbReference type="InterPro" id="IPR014721">
    <property type="entry name" value="Ribsml_uS5_D2-typ_fold_subgr"/>
</dbReference>
<dbReference type="GO" id="GO:0004176">
    <property type="term" value="F:ATP-dependent peptidase activity"/>
    <property type="evidence" value="ECO:0007669"/>
    <property type="project" value="InterPro"/>
</dbReference>
<comment type="caution">
    <text evidence="3">The sequence shown here is derived from an EMBL/GenBank/DDBJ whole genome shotgun (WGS) entry which is preliminary data.</text>
</comment>
<name>A0A1J5QEJ1_9ZZZZ</name>
<dbReference type="PROSITE" id="PS51786">
    <property type="entry name" value="LON_PROTEOLYTIC"/>
    <property type="match status" value="1"/>
</dbReference>
<dbReference type="Gene3D" id="1.10.8.60">
    <property type="match status" value="1"/>
</dbReference>
<dbReference type="Gene3D" id="3.40.50.300">
    <property type="entry name" value="P-loop containing nucleotide triphosphate hydrolases"/>
    <property type="match status" value="2"/>
</dbReference>
<dbReference type="SUPFAM" id="SSF54211">
    <property type="entry name" value="Ribosomal protein S5 domain 2-like"/>
    <property type="match status" value="1"/>
</dbReference>
<dbReference type="SUPFAM" id="SSF52540">
    <property type="entry name" value="P-loop containing nucleoside triphosphate hydrolases"/>
    <property type="match status" value="1"/>
</dbReference>
<keyword evidence="1 3" id="KW-0645">Protease</keyword>
<organism evidence="3">
    <name type="scientific">mine drainage metagenome</name>
    <dbReference type="NCBI Taxonomy" id="410659"/>
    <lineage>
        <taxon>unclassified sequences</taxon>
        <taxon>metagenomes</taxon>
        <taxon>ecological metagenomes</taxon>
    </lineage>
</organism>
<reference evidence="3" key="1">
    <citation type="submission" date="2016-10" db="EMBL/GenBank/DDBJ databases">
        <title>Sequence of Gallionella enrichment culture.</title>
        <authorList>
            <person name="Poehlein A."/>
            <person name="Muehling M."/>
            <person name="Daniel R."/>
        </authorList>
    </citation>
    <scope>NUCLEOTIDE SEQUENCE</scope>
</reference>
<dbReference type="InterPro" id="IPR046844">
    <property type="entry name" value="Lon-like_helical"/>
</dbReference>
<dbReference type="Gene3D" id="3.30.230.10">
    <property type="match status" value="1"/>
</dbReference>
<dbReference type="GO" id="GO:0030163">
    <property type="term" value="P:protein catabolic process"/>
    <property type="evidence" value="ECO:0007669"/>
    <property type="project" value="InterPro"/>
</dbReference>
<dbReference type="AlphaFoldDB" id="A0A1J5QEJ1"/>
<evidence type="ECO:0000259" key="2">
    <source>
        <dbReference type="PROSITE" id="PS51786"/>
    </source>
</evidence>
<dbReference type="InterPro" id="IPR041699">
    <property type="entry name" value="AAA_32"/>
</dbReference>
<dbReference type="PANTHER" id="PTHR10046">
    <property type="entry name" value="ATP DEPENDENT LON PROTEASE FAMILY MEMBER"/>
    <property type="match status" value="1"/>
</dbReference>
<evidence type="ECO:0000313" key="3">
    <source>
        <dbReference type="EMBL" id="OIQ81977.1"/>
    </source>
</evidence>
<dbReference type="InterPro" id="IPR027065">
    <property type="entry name" value="Lon_Prtase"/>
</dbReference>
<feature type="domain" description="Lon proteolytic" evidence="2">
    <location>
        <begin position="564"/>
        <end position="759"/>
    </location>
</feature>
<dbReference type="InterPro" id="IPR027417">
    <property type="entry name" value="P-loop_NTPase"/>
</dbReference>